<comment type="caution">
    <text evidence="2">The sequence shown here is derived from an EMBL/GenBank/DDBJ whole genome shotgun (WGS) entry which is preliminary data.</text>
</comment>
<gene>
    <name evidence="2" type="ORF">N7494_011431</name>
</gene>
<feature type="compositionally biased region" description="Low complexity" evidence="1">
    <location>
        <begin position="191"/>
        <end position="206"/>
    </location>
</feature>
<accession>A0AAD6G965</accession>
<name>A0AAD6G965_9EURO</name>
<organism evidence="2 3">
    <name type="scientific">Penicillium frequentans</name>
    <dbReference type="NCBI Taxonomy" id="3151616"/>
    <lineage>
        <taxon>Eukaryota</taxon>
        <taxon>Fungi</taxon>
        <taxon>Dikarya</taxon>
        <taxon>Ascomycota</taxon>
        <taxon>Pezizomycotina</taxon>
        <taxon>Eurotiomycetes</taxon>
        <taxon>Eurotiomycetidae</taxon>
        <taxon>Eurotiales</taxon>
        <taxon>Aspergillaceae</taxon>
        <taxon>Penicillium</taxon>
    </lineage>
</organism>
<keyword evidence="3" id="KW-1185">Reference proteome</keyword>
<evidence type="ECO:0000313" key="2">
    <source>
        <dbReference type="EMBL" id="KAJ5524781.1"/>
    </source>
</evidence>
<reference evidence="2 3" key="1">
    <citation type="journal article" date="2023" name="IMA Fungus">
        <title>Comparative genomic study of the Penicillium genus elucidates a diverse pangenome and 15 lateral gene transfer events.</title>
        <authorList>
            <person name="Petersen C."/>
            <person name="Sorensen T."/>
            <person name="Nielsen M.R."/>
            <person name="Sondergaard T.E."/>
            <person name="Sorensen J.L."/>
            <person name="Fitzpatrick D.A."/>
            <person name="Frisvad J.C."/>
            <person name="Nielsen K.L."/>
        </authorList>
    </citation>
    <scope>NUCLEOTIDE SEQUENCE [LARGE SCALE GENOMIC DNA]</scope>
    <source>
        <strain evidence="2 3">IBT 35679</strain>
    </source>
</reference>
<evidence type="ECO:0000313" key="3">
    <source>
        <dbReference type="Proteomes" id="UP001220324"/>
    </source>
</evidence>
<evidence type="ECO:0000256" key="1">
    <source>
        <dbReference type="SAM" id="MobiDB-lite"/>
    </source>
</evidence>
<sequence>METKLQSDDLAPPGAAAVTPTHILKSKSTSKYNSLGLSRLESKASSPLPLNKVQKPRRQRRLLAPRSRSLTFKEKIILLNLCVELKGLIITSKGNGTFWQAVSFAFVESQCWPTAYNWQTAKVFVENAIAKRRVELQAGGKSKSTLELEIEASQRSVDAKDILAMNEYLDQLIKKWDEVDGVGVTGRHENGNGNENENENGIGVKA</sequence>
<feature type="region of interest" description="Disordered" evidence="1">
    <location>
        <begin position="184"/>
        <end position="206"/>
    </location>
</feature>
<proteinExistence type="predicted"/>
<dbReference type="EMBL" id="JAQIZZ010000008">
    <property type="protein sequence ID" value="KAJ5524781.1"/>
    <property type="molecule type" value="Genomic_DNA"/>
</dbReference>
<protein>
    <submittedName>
        <fullName evidence="2">Uncharacterized protein</fullName>
    </submittedName>
</protein>
<dbReference type="AlphaFoldDB" id="A0AAD6G965"/>
<dbReference type="Proteomes" id="UP001220324">
    <property type="component" value="Unassembled WGS sequence"/>
</dbReference>